<dbReference type="GO" id="GO:0036221">
    <property type="term" value="F:UTP diphosphatase activity"/>
    <property type="evidence" value="ECO:0007669"/>
    <property type="project" value="RHEA"/>
</dbReference>
<keyword evidence="3" id="KW-0963">Cytoplasm</keyword>
<evidence type="ECO:0000256" key="1">
    <source>
        <dbReference type="ARBA" id="ARBA00001968"/>
    </source>
</evidence>
<feature type="site" description="Important for substrate specificity" evidence="3">
    <location>
        <position position="11"/>
    </location>
</feature>
<dbReference type="EC" id="3.6.1.9" evidence="3"/>
<dbReference type="OrthoDB" id="9807767at2"/>
<comment type="caution">
    <text evidence="3">Lacks conserved residue(s) required for the propagation of feature annotation.</text>
</comment>
<comment type="catalytic activity">
    <reaction evidence="3">
        <text>dTTP + H2O = dTMP + diphosphate + H(+)</text>
        <dbReference type="Rhea" id="RHEA:28534"/>
        <dbReference type="ChEBI" id="CHEBI:15377"/>
        <dbReference type="ChEBI" id="CHEBI:15378"/>
        <dbReference type="ChEBI" id="CHEBI:33019"/>
        <dbReference type="ChEBI" id="CHEBI:37568"/>
        <dbReference type="ChEBI" id="CHEBI:63528"/>
        <dbReference type="EC" id="3.6.1.9"/>
    </reaction>
</comment>
<evidence type="ECO:0000256" key="3">
    <source>
        <dbReference type="HAMAP-Rule" id="MF_00528"/>
    </source>
</evidence>
<evidence type="ECO:0000313" key="5">
    <source>
        <dbReference type="Proteomes" id="UP000095594"/>
    </source>
</evidence>
<dbReference type="Gene3D" id="3.90.950.10">
    <property type="match status" value="1"/>
</dbReference>
<dbReference type="PIRSF" id="PIRSF006305">
    <property type="entry name" value="Maf"/>
    <property type="match status" value="1"/>
</dbReference>
<evidence type="ECO:0000256" key="2">
    <source>
        <dbReference type="ARBA" id="ARBA00022801"/>
    </source>
</evidence>
<gene>
    <name evidence="4" type="primary">yhdE</name>
    <name evidence="4" type="ORF">ERS852471_01657</name>
</gene>
<dbReference type="AlphaFoldDB" id="A0A174FL42"/>
<dbReference type="GO" id="GO:0009117">
    <property type="term" value="P:nucleotide metabolic process"/>
    <property type="evidence" value="ECO:0007669"/>
    <property type="project" value="UniProtKB-KW"/>
</dbReference>
<proteinExistence type="inferred from homology"/>
<dbReference type="PANTHER" id="PTHR43213">
    <property type="entry name" value="BIFUNCTIONAL DTTP/UTP PYROPHOSPHATASE/METHYLTRANSFERASE PROTEIN-RELATED"/>
    <property type="match status" value="1"/>
</dbReference>
<feature type="site" description="Important for substrate specificity" evidence="3">
    <location>
        <position position="71"/>
    </location>
</feature>
<dbReference type="HAMAP" id="MF_00528">
    <property type="entry name" value="Maf"/>
    <property type="match status" value="1"/>
</dbReference>
<organism evidence="4 5">
    <name type="scientific">Clostridium disporicum</name>
    <dbReference type="NCBI Taxonomy" id="84024"/>
    <lineage>
        <taxon>Bacteria</taxon>
        <taxon>Bacillati</taxon>
        <taxon>Bacillota</taxon>
        <taxon>Clostridia</taxon>
        <taxon>Eubacteriales</taxon>
        <taxon>Clostridiaceae</taxon>
        <taxon>Clostridium</taxon>
    </lineage>
</organism>
<dbReference type="PANTHER" id="PTHR43213:SF5">
    <property type="entry name" value="BIFUNCTIONAL DTTP_UTP PYROPHOSPHATASE_METHYLTRANSFERASE PROTEIN-RELATED"/>
    <property type="match status" value="1"/>
</dbReference>
<keyword evidence="3" id="KW-0546">Nucleotide metabolism</keyword>
<dbReference type="InterPro" id="IPR029001">
    <property type="entry name" value="ITPase-like_fam"/>
</dbReference>
<feature type="site" description="Important for substrate specificity" evidence="3">
    <location>
        <position position="155"/>
    </location>
</feature>
<keyword evidence="2 3" id="KW-0378">Hydrolase</keyword>
<dbReference type="EMBL" id="CYZX01000010">
    <property type="protein sequence ID" value="CUO49190.1"/>
    <property type="molecule type" value="Genomic_DNA"/>
</dbReference>
<comment type="function">
    <text evidence="3">Nucleoside triphosphate pyrophosphatase that hydrolyzes dTTP and UTP. May have a dual role in cell division arrest and in preventing the incorporation of modified nucleotides into cellular nucleic acids.</text>
</comment>
<dbReference type="NCBIfam" id="NF000867">
    <property type="entry name" value="PRK00078.1"/>
    <property type="match status" value="1"/>
</dbReference>
<dbReference type="GO" id="GO:0005737">
    <property type="term" value="C:cytoplasm"/>
    <property type="evidence" value="ECO:0007669"/>
    <property type="project" value="UniProtKB-SubCell"/>
</dbReference>
<dbReference type="SUPFAM" id="SSF52972">
    <property type="entry name" value="ITPase-like"/>
    <property type="match status" value="1"/>
</dbReference>
<reference evidence="4 5" key="1">
    <citation type="submission" date="2015-09" db="EMBL/GenBank/DDBJ databases">
        <authorList>
            <consortium name="Pathogen Informatics"/>
        </authorList>
    </citation>
    <scope>NUCLEOTIDE SEQUENCE [LARGE SCALE GENOMIC DNA]</scope>
    <source>
        <strain evidence="4 5">2789STDY5834856</strain>
    </source>
</reference>
<dbReference type="Proteomes" id="UP000095594">
    <property type="component" value="Unassembled WGS sequence"/>
</dbReference>
<dbReference type="NCBIfam" id="TIGR00172">
    <property type="entry name" value="maf"/>
    <property type="match status" value="1"/>
</dbReference>
<dbReference type="InterPro" id="IPR003697">
    <property type="entry name" value="Maf-like"/>
</dbReference>
<dbReference type="Pfam" id="PF02545">
    <property type="entry name" value="Maf"/>
    <property type="match status" value="1"/>
</dbReference>
<dbReference type="GO" id="GO:0036218">
    <property type="term" value="F:dTTP diphosphatase activity"/>
    <property type="evidence" value="ECO:0007669"/>
    <property type="project" value="RHEA"/>
</dbReference>
<protein>
    <recommendedName>
        <fullName evidence="3">dTTP/UTP pyrophosphatase</fullName>
        <shortName evidence="3">dTTPase/UTPase</shortName>
        <ecNumber evidence="3">3.6.1.9</ecNumber>
    </recommendedName>
    <alternativeName>
        <fullName evidence="3">Nucleoside triphosphate pyrophosphatase</fullName>
    </alternativeName>
    <alternativeName>
        <fullName evidence="3">Nucleotide pyrophosphatase</fullName>
        <shortName evidence="3">Nucleotide PPase</shortName>
    </alternativeName>
</protein>
<comment type="similarity">
    <text evidence="3">Belongs to the Maf family. YhdE subfamily.</text>
</comment>
<dbReference type="CDD" id="cd00555">
    <property type="entry name" value="Maf"/>
    <property type="match status" value="1"/>
</dbReference>
<comment type="cofactor">
    <cofactor evidence="1 3">
        <name>a divalent metal cation</name>
        <dbReference type="ChEBI" id="CHEBI:60240"/>
    </cofactor>
</comment>
<dbReference type="RefSeq" id="WP_055265536.1">
    <property type="nucleotide sequence ID" value="NZ_CABIXQ010000010.1"/>
</dbReference>
<feature type="active site" description="Proton acceptor" evidence="3">
    <location>
        <position position="70"/>
    </location>
</feature>
<name>A0A174FL42_9CLOT</name>
<comment type="subcellular location">
    <subcellularLocation>
        <location evidence="3">Cytoplasm</location>
    </subcellularLocation>
</comment>
<comment type="catalytic activity">
    <reaction evidence="3">
        <text>UTP + H2O = UMP + diphosphate + H(+)</text>
        <dbReference type="Rhea" id="RHEA:29395"/>
        <dbReference type="ChEBI" id="CHEBI:15377"/>
        <dbReference type="ChEBI" id="CHEBI:15378"/>
        <dbReference type="ChEBI" id="CHEBI:33019"/>
        <dbReference type="ChEBI" id="CHEBI:46398"/>
        <dbReference type="ChEBI" id="CHEBI:57865"/>
        <dbReference type="EC" id="3.6.1.9"/>
    </reaction>
</comment>
<evidence type="ECO:0000313" key="4">
    <source>
        <dbReference type="EMBL" id="CUO49190.1"/>
    </source>
</evidence>
<accession>A0A174FL42</accession>
<sequence>MHYILASASPRRQELLTKIVDNFDVIVSNFDEDSVKFNGDVEDYVKTLAEGKGKDVASQAKKDSIIIAADTVVVIDGKILGKPKNADDAYNMLKLLSNKIHRVYSGIAVINTTNNIMKSEAVFTEVKFSELTHEEIINYINSKEPLDKAGAYGIQGLGALFVEKINGCYYNVVGLPLNRLNKIIKEVI</sequence>